<accession>A0A2M7T5C7</accession>
<dbReference type="InterPro" id="IPR018711">
    <property type="entry name" value="NAGPA"/>
</dbReference>
<feature type="domain" description="SLH" evidence="1">
    <location>
        <begin position="91"/>
        <end position="151"/>
    </location>
</feature>
<dbReference type="PROSITE" id="PS51272">
    <property type="entry name" value="SLH"/>
    <property type="match status" value="3"/>
</dbReference>
<dbReference type="PANTHER" id="PTHR40446:SF2">
    <property type="entry name" value="N-ACETYLGLUCOSAMINE-1-PHOSPHODIESTER ALPHA-N-ACETYLGLUCOSAMINIDASE"/>
    <property type="match status" value="1"/>
</dbReference>
<dbReference type="RefSeq" id="WP_286678880.1">
    <property type="nucleotide sequence ID" value="NZ_MNXI01000110.1"/>
</dbReference>
<dbReference type="EMBL" id="PFNG01000245">
    <property type="protein sequence ID" value="PIZ35341.1"/>
    <property type="molecule type" value="Genomic_DNA"/>
</dbReference>
<gene>
    <name evidence="2" type="ORF">COY37_10530</name>
</gene>
<sequence>MKRSNIFTSLFLAALVITCIFGGLMPADAASRKSFPDVGKHYWAANSILSLANYGIISGNAEGKFKPTANLRRSELAKLLTTAFIYSKSPQVPAFSDVEPNHWAAGFISTVIEQDLVDGFPDNTFRPNAVATRVQLAKILVKVKGYSTSNVSAQTFEDVGSGYWGYRYVQTAAKNNLISGYSDGTFRPNAQITRAEAAALIYRALLNKDYLLERSSANQVTCERYRRFTGAGPMNINVLKVPKAAPVSIKLGLAKDRVAARERLSSMAKRKGAIAGVNADFFSLKTGGPSGLMVDDQILSSPINNRSYFGILPDKTCFVDRASMSASVTAATGRAGIIAWLNKYRDRDSDTIYAYTPFYGPSTLTEDTGTEVTIRIDGPVTPSSELTGTVISVQHGGNSPIPLNCIVLSADSGSGRNYLDGTMRVGDTINLKFYLNPWQSGAMAIGGGPRLVRAGQVNVESEAFDSSQVKGRGPRTGIGIDPQGNLIVEVIDGRSDCFSIGMTLAELAADLKSRGAVDAMNFDSGGSSTLYFNGDIYNYPSDGSERSISNAILFVPN</sequence>
<dbReference type="Proteomes" id="UP000230956">
    <property type="component" value="Unassembled WGS sequence"/>
</dbReference>
<evidence type="ECO:0000313" key="3">
    <source>
        <dbReference type="Proteomes" id="UP000230956"/>
    </source>
</evidence>
<proteinExistence type="predicted"/>
<evidence type="ECO:0000259" key="1">
    <source>
        <dbReference type="PROSITE" id="PS51272"/>
    </source>
</evidence>
<evidence type="ECO:0000313" key="2">
    <source>
        <dbReference type="EMBL" id="PIZ35341.1"/>
    </source>
</evidence>
<organism evidence="2 3">
    <name type="scientific">Candidatus Aquicultor secundus</name>
    <dbReference type="NCBI Taxonomy" id="1973895"/>
    <lineage>
        <taxon>Bacteria</taxon>
        <taxon>Bacillati</taxon>
        <taxon>Actinomycetota</taxon>
        <taxon>Candidatus Aquicultoria</taxon>
        <taxon>Candidatus Aquicultorales</taxon>
        <taxon>Candidatus Aquicultoraceae</taxon>
        <taxon>Candidatus Aquicultor</taxon>
    </lineage>
</organism>
<protein>
    <recommendedName>
        <fullName evidence="1">SLH domain-containing protein</fullName>
    </recommendedName>
</protein>
<dbReference type="Pfam" id="PF00395">
    <property type="entry name" value="SLH"/>
    <property type="match status" value="3"/>
</dbReference>
<feature type="domain" description="SLH" evidence="1">
    <location>
        <begin position="31"/>
        <end position="90"/>
    </location>
</feature>
<dbReference type="PANTHER" id="PTHR40446">
    <property type="entry name" value="N-ACETYLGLUCOSAMINE-1-PHOSPHODIESTER ALPHA-N-ACETYLGLUCOSAMINIDASE"/>
    <property type="match status" value="1"/>
</dbReference>
<reference evidence="3" key="1">
    <citation type="submission" date="2017-09" db="EMBL/GenBank/DDBJ databases">
        <title>Depth-based differentiation of microbial function through sediment-hosted aquifers and enrichment of novel symbionts in the deep terrestrial subsurface.</title>
        <authorList>
            <person name="Probst A.J."/>
            <person name="Ladd B."/>
            <person name="Jarett J.K."/>
            <person name="Geller-Mcgrath D.E."/>
            <person name="Sieber C.M.K."/>
            <person name="Emerson J.B."/>
            <person name="Anantharaman K."/>
            <person name="Thomas B.C."/>
            <person name="Malmstrom R."/>
            <person name="Stieglmeier M."/>
            <person name="Klingl A."/>
            <person name="Woyke T."/>
            <person name="Ryan C.M."/>
            <person name="Banfield J.F."/>
        </authorList>
    </citation>
    <scope>NUCLEOTIDE SEQUENCE [LARGE SCALE GENOMIC DNA]</scope>
</reference>
<dbReference type="AlphaFoldDB" id="A0A2M7T5C7"/>
<name>A0A2M7T5C7_9ACTN</name>
<dbReference type="Pfam" id="PF09992">
    <property type="entry name" value="NAGPA"/>
    <property type="match status" value="1"/>
</dbReference>
<feature type="domain" description="SLH" evidence="1">
    <location>
        <begin position="152"/>
        <end position="215"/>
    </location>
</feature>
<comment type="caution">
    <text evidence="2">The sequence shown here is derived from an EMBL/GenBank/DDBJ whole genome shotgun (WGS) entry which is preliminary data.</text>
</comment>
<dbReference type="InterPro" id="IPR001119">
    <property type="entry name" value="SLH_dom"/>
</dbReference>